<dbReference type="GO" id="GO:0004749">
    <property type="term" value="F:ribose phosphate diphosphokinase activity"/>
    <property type="evidence" value="ECO:0007669"/>
    <property type="project" value="UniProtKB-EC"/>
</dbReference>
<dbReference type="Pfam" id="PF14572">
    <property type="entry name" value="Pribosyl_synth"/>
    <property type="match status" value="1"/>
</dbReference>
<evidence type="ECO:0000256" key="7">
    <source>
        <dbReference type="ARBA" id="ARBA00022741"/>
    </source>
</evidence>
<keyword evidence="14" id="KW-1185">Reference proteome</keyword>
<name>A0A8J5Z2I9_9ROSI</name>
<comment type="catalytic activity">
    <reaction evidence="11">
        <text>D-ribose 5-phosphate + ATP = 5-phospho-alpha-D-ribose 1-diphosphate + AMP + H(+)</text>
        <dbReference type="Rhea" id="RHEA:15609"/>
        <dbReference type="ChEBI" id="CHEBI:15378"/>
        <dbReference type="ChEBI" id="CHEBI:30616"/>
        <dbReference type="ChEBI" id="CHEBI:58017"/>
        <dbReference type="ChEBI" id="CHEBI:78346"/>
        <dbReference type="ChEBI" id="CHEBI:456215"/>
        <dbReference type="EC" id="2.7.6.1"/>
    </reaction>
</comment>
<dbReference type="FunFam" id="3.40.50.2020:FF:000007">
    <property type="entry name" value="Ribose-phosphate pyrophosphokinase"/>
    <property type="match status" value="1"/>
</dbReference>
<dbReference type="OrthoDB" id="413572at2759"/>
<dbReference type="GO" id="GO:0016301">
    <property type="term" value="F:kinase activity"/>
    <property type="evidence" value="ECO:0007669"/>
    <property type="project" value="UniProtKB-KW"/>
</dbReference>
<gene>
    <name evidence="13" type="ORF">CXB51_003532</name>
</gene>
<evidence type="ECO:0000256" key="2">
    <source>
        <dbReference type="ARBA" id="ARBA00013247"/>
    </source>
</evidence>
<dbReference type="GO" id="GO:0002189">
    <property type="term" value="C:ribose phosphate diphosphokinase complex"/>
    <property type="evidence" value="ECO:0007669"/>
    <property type="project" value="TreeGrafter"/>
</dbReference>
<evidence type="ECO:0000256" key="1">
    <source>
        <dbReference type="ARBA" id="ARBA00006478"/>
    </source>
</evidence>
<dbReference type="GO" id="GO:0000287">
    <property type="term" value="F:magnesium ion binding"/>
    <property type="evidence" value="ECO:0007669"/>
    <property type="project" value="InterPro"/>
</dbReference>
<keyword evidence="9" id="KW-0067">ATP-binding</keyword>
<dbReference type="SUPFAM" id="SSF53271">
    <property type="entry name" value="PRTase-like"/>
    <property type="match status" value="1"/>
</dbReference>
<dbReference type="FunFam" id="3.40.50.2020:FF:000002">
    <property type="entry name" value="Ribose-phosphate pyrophosphokinase"/>
    <property type="match status" value="1"/>
</dbReference>
<dbReference type="InterPro" id="IPR000836">
    <property type="entry name" value="PRTase_dom"/>
</dbReference>
<evidence type="ECO:0000256" key="10">
    <source>
        <dbReference type="ARBA" id="ARBA00022842"/>
    </source>
</evidence>
<dbReference type="EMBL" id="JAHUZN010000002">
    <property type="protein sequence ID" value="KAG8501348.1"/>
    <property type="molecule type" value="Genomic_DNA"/>
</dbReference>
<keyword evidence="7" id="KW-0547">Nucleotide-binding</keyword>
<protein>
    <recommendedName>
        <fullName evidence="2">ribose-phosphate diphosphokinase</fullName>
        <ecNumber evidence="2">2.7.6.1</ecNumber>
    </recommendedName>
</protein>
<evidence type="ECO:0000256" key="9">
    <source>
        <dbReference type="ARBA" id="ARBA00022840"/>
    </source>
</evidence>
<dbReference type="GO" id="GO:0006015">
    <property type="term" value="P:5-phosphoribose 1-diphosphate biosynthetic process"/>
    <property type="evidence" value="ECO:0007669"/>
    <property type="project" value="TreeGrafter"/>
</dbReference>
<dbReference type="PROSITE" id="PS00114">
    <property type="entry name" value="PRPP_SYNTHASE"/>
    <property type="match status" value="1"/>
</dbReference>
<dbReference type="AlphaFoldDB" id="A0A8J5Z2I9"/>
<dbReference type="GO" id="GO:0006164">
    <property type="term" value="P:purine nucleotide biosynthetic process"/>
    <property type="evidence" value="ECO:0007669"/>
    <property type="project" value="TreeGrafter"/>
</dbReference>
<dbReference type="NCBIfam" id="TIGR01251">
    <property type="entry name" value="ribP_PPkin"/>
    <property type="match status" value="2"/>
</dbReference>
<evidence type="ECO:0000259" key="12">
    <source>
        <dbReference type="Pfam" id="PF13793"/>
    </source>
</evidence>
<keyword evidence="5" id="KW-0479">Metal-binding</keyword>
<organism evidence="13 14">
    <name type="scientific">Gossypium anomalum</name>
    <dbReference type="NCBI Taxonomy" id="47600"/>
    <lineage>
        <taxon>Eukaryota</taxon>
        <taxon>Viridiplantae</taxon>
        <taxon>Streptophyta</taxon>
        <taxon>Embryophyta</taxon>
        <taxon>Tracheophyta</taxon>
        <taxon>Spermatophyta</taxon>
        <taxon>Magnoliopsida</taxon>
        <taxon>eudicotyledons</taxon>
        <taxon>Gunneridae</taxon>
        <taxon>Pentapetalae</taxon>
        <taxon>rosids</taxon>
        <taxon>malvids</taxon>
        <taxon>Malvales</taxon>
        <taxon>Malvaceae</taxon>
        <taxon>Malvoideae</taxon>
        <taxon>Gossypium</taxon>
    </lineage>
</organism>
<evidence type="ECO:0000313" key="14">
    <source>
        <dbReference type="Proteomes" id="UP000701853"/>
    </source>
</evidence>
<dbReference type="Proteomes" id="UP000701853">
    <property type="component" value="Chromosome 2"/>
</dbReference>
<dbReference type="GO" id="GO:0009156">
    <property type="term" value="P:ribonucleoside monophosphate biosynthetic process"/>
    <property type="evidence" value="ECO:0007669"/>
    <property type="project" value="InterPro"/>
</dbReference>
<evidence type="ECO:0000256" key="11">
    <source>
        <dbReference type="ARBA" id="ARBA00049535"/>
    </source>
</evidence>
<evidence type="ECO:0000256" key="3">
    <source>
        <dbReference type="ARBA" id="ARBA00022490"/>
    </source>
</evidence>
<dbReference type="PANTHER" id="PTHR10210">
    <property type="entry name" value="RIBOSE-PHOSPHATE DIPHOSPHOKINASE FAMILY MEMBER"/>
    <property type="match status" value="1"/>
</dbReference>
<keyword evidence="10" id="KW-0460">Magnesium</keyword>
<keyword evidence="8" id="KW-0418">Kinase</keyword>
<dbReference type="Gene3D" id="3.40.50.2020">
    <property type="match status" value="2"/>
</dbReference>
<dbReference type="HAMAP" id="MF_00583_B">
    <property type="entry name" value="RibP_PPkinase_B"/>
    <property type="match status" value="1"/>
</dbReference>
<evidence type="ECO:0000256" key="8">
    <source>
        <dbReference type="ARBA" id="ARBA00022777"/>
    </source>
</evidence>
<evidence type="ECO:0000256" key="5">
    <source>
        <dbReference type="ARBA" id="ARBA00022723"/>
    </source>
</evidence>
<keyword evidence="3" id="KW-0963">Cytoplasm</keyword>
<dbReference type="InterPro" id="IPR029099">
    <property type="entry name" value="Pribosyltran_N"/>
</dbReference>
<dbReference type="GO" id="GO:0005524">
    <property type="term" value="F:ATP binding"/>
    <property type="evidence" value="ECO:0007669"/>
    <property type="project" value="UniProtKB-KW"/>
</dbReference>
<dbReference type="InterPro" id="IPR029057">
    <property type="entry name" value="PRTase-like"/>
</dbReference>
<evidence type="ECO:0000313" key="13">
    <source>
        <dbReference type="EMBL" id="KAG8501348.1"/>
    </source>
</evidence>
<evidence type="ECO:0000256" key="4">
    <source>
        <dbReference type="ARBA" id="ARBA00022679"/>
    </source>
</evidence>
<evidence type="ECO:0000256" key="6">
    <source>
        <dbReference type="ARBA" id="ARBA00022727"/>
    </source>
</evidence>
<dbReference type="CDD" id="cd06223">
    <property type="entry name" value="PRTases_typeI"/>
    <property type="match status" value="1"/>
</dbReference>
<sequence>MASSSLLWLCSSNPLISPATHLKAHPRFPIRHRFRCSLVEPLKFENGKPHFPLLTSDHAFPTFLSPNSHFQNDINKHDTRLRIFSGTANPALAQEIACYMGLELGKIKIKRFADGEIYVQLQESVRGCDVFLVQPTCPPANENLMELLIMIDACRRASAKNITAVIPYFGYARADRKTQGRESIAAKLVANLITEAGANRVLACDLHSGQSMGYFDIPVDHVYGQFLMLGCCVSAFLYELFAHRKYFSLQFQPVILDYLASKTICSDDLVVVSPDVGGVARARAFAKKLSDAPLAIVDKRRHGHNVAEVMNLIGDVKGKVAVMVDDMIDTAGTIAKGAALLHQEGAREVYACSTHAVFSPPAIERLSSGLFQEVIITNTIPVSEQNYFPQLTVLSVANLLGETIWRVHDDCSVSSTFQ</sequence>
<dbReference type="InterPro" id="IPR005946">
    <property type="entry name" value="Rib-P_diPkinase"/>
</dbReference>
<comment type="caution">
    <text evidence="13">The sequence shown here is derived from an EMBL/GenBank/DDBJ whole genome shotgun (WGS) entry which is preliminary data.</text>
</comment>
<dbReference type="InterPro" id="IPR037515">
    <property type="entry name" value="Rib-P_diPkinase_bac"/>
</dbReference>
<reference evidence="13 14" key="1">
    <citation type="journal article" date="2021" name="bioRxiv">
        <title>The Gossypium anomalum genome as a resource for cotton improvement and evolutionary analysis of hybrid incompatibility.</title>
        <authorList>
            <person name="Grover C.E."/>
            <person name="Yuan D."/>
            <person name="Arick M.A."/>
            <person name="Miller E.R."/>
            <person name="Hu G."/>
            <person name="Peterson D.G."/>
            <person name="Wendel J.F."/>
            <person name="Udall J.A."/>
        </authorList>
    </citation>
    <scope>NUCLEOTIDE SEQUENCE [LARGE SCALE GENOMIC DNA]</scope>
    <source>
        <strain evidence="13">JFW-Udall</strain>
        <tissue evidence="13">Leaf</tissue>
    </source>
</reference>
<accession>A0A8J5Z2I9</accession>
<comment type="similarity">
    <text evidence="1">Belongs to the ribose-phosphate pyrophosphokinase family.</text>
</comment>
<feature type="domain" description="Ribose-phosphate pyrophosphokinase N-terminal" evidence="12">
    <location>
        <begin position="82"/>
        <end position="197"/>
    </location>
</feature>
<dbReference type="InterPro" id="IPR000842">
    <property type="entry name" value="PRib_PP_synth_CS"/>
</dbReference>
<proteinExistence type="inferred from homology"/>
<dbReference type="GO" id="GO:0005737">
    <property type="term" value="C:cytoplasm"/>
    <property type="evidence" value="ECO:0007669"/>
    <property type="project" value="TreeGrafter"/>
</dbReference>
<dbReference type="PANTHER" id="PTHR10210:SF120">
    <property type="entry name" value="RIBOSE-PHOSPHATE PYROPHOSPHOKINASE 5, CHLOROPLASTIC"/>
    <property type="match status" value="1"/>
</dbReference>
<dbReference type="EC" id="2.7.6.1" evidence="2"/>
<keyword evidence="4" id="KW-0808">Transferase</keyword>
<keyword evidence="6" id="KW-0545">Nucleotide biosynthesis</keyword>
<dbReference type="Pfam" id="PF13793">
    <property type="entry name" value="Pribosyltran_N"/>
    <property type="match status" value="1"/>
</dbReference>
<dbReference type="SMART" id="SM01400">
    <property type="entry name" value="Pribosyltran_N"/>
    <property type="match status" value="1"/>
</dbReference>